<dbReference type="PANTHER" id="PTHR43180:SF33">
    <property type="entry name" value="15-HYDROXYPROSTAGLANDIN DEHYDROGENASE [NAD(+)]-LIKE"/>
    <property type="match status" value="1"/>
</dbReference>
<feature type="region of interest" description="Disordered" evidence="4">
    <location>
        <begin position="265"/>
        <end position="286"/>
    </location>
</feature>
<dbReference type="EMBL" id="JAAFYZ010000186">
    <property type="protein sequence ID" value="MBS2552387.1"/>
    <property type="molecule type" value="Genomic_DNA"/>
</dbReference>
<dbReference type="Gene3D" id="3.40.50.720">
    <property type="entry name" value="NAD(P)-binding Rossmann-like Domain"/>
    <property type="match status" value="1"/>
</dbReference>
<evidence type="ECO:0000256" key="4">
    <source>
        <dbReference type="SAM" id="MobiDB-lite"/>
    </source>
</evidence>
<dbReference type="InterPro" id="IPR002347">
    <property type="entry name" value="SDR_fam"/>
</dbReference>
<gene>
    <name evidence="5" type="ORF">KGQ19_36585</name>
</gene>
<comment type="caution">
    <text evidence="5">The sequence shown here is derived from an EMBL/GenBank/DDBJ whole genome shotgun (WGS) entry which is preliminary data.</text>
</comment>
<evidence type="ECO:0000313" key="5">
    <source>
        <dbReference type="EMBL" id="MBS2552387.1"/>
    </source>
</evidence>
<dbReference type="Pfam" id="PF00106">
    <property type="entry name" value="adh_short"/>
    <property type="match status" value="1"/>
</dbReference>
<evidence type="ECO:0000256" key="2">
    <source>
        <dbReference type="ARBA" id="ARBA00023002"/>
    </source>
</evidence>
<dbReference type="PANTHER" id="PTHR43180">
    <property type="entry name" value="3-OXOACYL-(ACYL-CARRIER-PROTEIN) REDUCTASE (AFU_ORTHOLOGUE AFUA_6G11210)"/>
    <property type="match status" value="1"/>
</dbReference>
<dbReference type="Proteomes" id="UP000730482">
    <property type="component" value="Unassembled WGS sequence"/>
</dbReference>
<name>A0ABS5L214_9ACTN</name>
<dbReference type="InterPro" id="IPR036291">
    <property type="entry name" value="NAD(P)-bd_dom_sf"/>
</dbReference>
<sequence length="286" mass="29240">MSEPIVGSAATEVAAPAASGSPAAPVALVTGGGNGIGAALCAELAATGHRVLVVDVDPEAAAKTAESCGGIAFPADVSDPKQNHAMVAHAVKRLGRLDIAVLNAGVSSDQPPDLPLDLERYRRVLGVNVDGLAFGIDATVPELARRAGRILVTASLAGLGPDQANPLYALTKSAAIGYVRAIAASLEPRGVSINALCPGFTDTAILGITRRLIRKQGFPLLTPDDVAAAALTVLDTPGTGQAWTLVAGRPVRPFAFPPLPTTLMPDGSEARFRPFLSRAPKKEDTP</sequence>
<dbReference type="CDD" id="cd05233">
    <property type="entry name" value="SDR_c"/>
    <property type="match status" value="1"/>
</dbReference>
<proteinExistence type="inferred from homology"/>
<evidence type="ECO:0000256" key="1">
    <source>
        <dbReference type="ARBA" id="ARBA00006484"/>
    </source>
</evidence>
<keyword evidence="6" id="KW-1185">Reference proteome</keyword>
<accession>A0ABS5L214</accession>
<dbReference type="SUPFAM" id="SSF51735">
    <property type="entry name" value="NAD(P)-binding Rossmann-fold domains"/>
    <property type="match status" value="1"/>
</dbReference>
<keyword evidence="2" id="KW-0560">Oxidoreductase</keyword>
<protein>
    <submittedName>
        <fullName evidence="5">SDR family oxidoreductase</fullName>
    </submittedName>
</protein>
<dbReference type="PRINTS" id="PR00080">
    <property type="entry name" value="SDRFAMILY"/>
</dbReference>
<comment type="similarity">
    <text evidence="1 3">Belongs to the short-chain dehydrogenases/reductases (SDR) family.</text>
</comment>
<dbReference type="RefSeq" id="WP_212017911.1">
    <property type="nucleotide sequence ID" value="NZ_JAAFYZ010000186.1"/>
</dbReference>
<reference evidence="5 6" key="1">
    <citation type="submission" date="2020-02" db="EMBL/GenBank/DDBJ databases">
        <title>Acidophilic actinobacteria isolated from forest soil.</title>
        <authorList>
            <person name="Golinska P."/>
        </authorList>
    </citation>
    <scope>NUCLEOTIDE SEQUENCE [LARGE SCALE GENOMIC DNA]</scope>
    <source>
        <strain evidence="5 6">NL8</strain>
    </source>
</reference>
<organism evidence="5 6">
    <name type="scientific">Catenulispora pinistramenti</name>
    <dbReference type="NCBI Taxonomy" id="2705254"/>
    <lineage>
        <taxon>Bacteria</taxon>
        <taxon>Bacillati</taxon>
        <taxon>Actinomycetota</taxon>
        <taxon>Actinomycetes</taxon>
        <taxon>Catenulisporales</taxon>
        <taxon>Catenulisporaceae</taxon>
        <taxon>Catenulispora</taxon>
    </lineage>
</organism>
<evidence type="ECO:0000256" key="3">
    <source>
        <dbReference type="RuleBase" id="RU000363"/>
    </source>
</evidence>
<evidence type="ECO:0000313" key="6">
    <source>
        <dbReference type="Proteomes" id="UP000730482"/>
    </source>
</evidence>
<dbReference type="PRINTS" id="PR00081">
    <property type="entry name" value="GDHRDH"/>
</dbReference>